<comment type="similarity">
    <text evidence="11 12">Belongs to the class-II aminoacyl-tRNA synthetase family. ProS type 1 subfamily.</text>
</comment>
<dbReference type="NCBIfam" id="NF006625">
    <property type="entry name" value="PRK09194.1"/>
    <property type="match status" value="1"/>
</dbReference>
<proteinExistence type="inferred from homology"/>
<organism evidence="14 15">
    <name type="scientific">Cohnella abietis</name>
    <dbReference type="NCBI Taxonomy" id="2507935"/>
    <lineage>
        <taxon>Bacteria</taxon>
        <taxon>Bacillati</taxon>
        <taxon>Bacillota</taxon>
        <taxon>Bacilli</taxon>
        <taxon>Bacillales</taxon>
        <taxon>Paenibacillaceae</taxon>
        <taxon>Cohnella</taxon>
    </lineage>
</organism>
<dbReference type="GO" id="GO:0004827">
    <property type="term" value="F:proline-tRNA ligase activity"/>
    <property type="evidence" value="ECO:0007669"/>
    <property type="project" value="UniProtKB-UniRule"/>
</dbReference>
<dbReference type="CDD" id="cd00861">
    <property type="entry name" value="ProRS_anticodon_short"/>
    <property type="match status" value="1"/>
</dbReference>
<evidence type="ECO:0000256" key="3">
    <source>
        <dbReference type="ARBA" id="ARBA00022490"/>
    </source>
</evidence>
<dbReference type="InterPro" id="IPR036621">
    <property type="entry name" value="Anticodon-bd_dom_sf"/>
</dbReference>
<dbReference type="InterPro" id="IPR033730">
    <property type="entry name" value="ProRS_core_prok"/>
</dbReference>
<dbReference type="GO" id="GO:0005524">
    <property type="term" value="F:ATP binding"/>
    <property type="evidence" value="ECO:0007669"/>
    <property type="project" value="UniProtKB-UniRule"/>
</dbReference>
<dbReference type="CDD" id="cd04334">
    <property type="entry name" value="ProRS-INS"/>
    <property type="match status" value="1"/>
</dbReference>
<dbReference type="GO" id="GO:0006433">
    <property type="term" value="P:prolyl-tRNA aminoacylation"/>
    <property type="evidence" value="ECO:0007669"/>
    <property type="project" value="UniProtKB-UniRule"/>
</dbReference>
<dbReference type="FunFam" id="3.30.930.10:FF:000065">
    <property type="entry name" value="Proline--tRNA ligase"/>
    <property type="match status" value="1"/>
</dbReference>
<dbReference type="InterPro" id="IPR036754">
    <property type="entry name" value="YbaK/aa-tRNA-synt-asso_dom_sf"/>
</dbReference>
<dbReference type="InterPro" id="IPR002314">
    <property type="entry name" value="aa-tRNA-synt_IIb"/>
</dbReference>
<evidence type="ECO:0000256" key="9">
    <source>
        <dbReference type="ARBA" id="ARBA00047671"/>
    </source>
</evidence>
<evidence type="ECO:0000259" key="13">
    <source>
        <dbReference type="PROSITE" id="PS50862"/>
    </source>
</evidence>
<dbReference type="Proteomes" id="UP000289856">
    <property type="component" value="Chromosome"/>
</dbReference>
<accession>A0A3T1D4B1</accession>
<dbReference type="Pfam" id="PF04073">
    <property type="entry name" value="tRNA_edit"/>
    <property type="match status" value="1"/>
</dbReference>
<keyword evidence="4 12" id="KW-0436">Ligase</keyword>
<dbReference type="NCBIfam" id="TIGR00409">
    <property type="entry name" value="proS_fam_II"/>
    <property type="match status" value="1"/>
</dbReference>
<evidence type="ECO:0000256" key="10">
    <source>
        <dbReference type="ARBA" id="ARBA00053664"/>
    </source>
</evidence>
<dbReference type="InterPro" id="IPR023717">
    <property type="entry name" value="Pro-tRNA-Synthase_IIa_type1"/>
</dbReference>
<sequence length="571" mass="64225">MRQDKLLIPTLREAPSDAEAISHQLLVRAGFIRQVAAGVYTYLPLGWRVLKKVSDIVRYEMDSIDAQEILLPAMQPAELWQTSGRYSAYGPELVRLKDRHQREFILGPTHEEIITSLVQNEITSYRKLPLTLYQIQTKFRDERRPRFGLLRGREFLMKDAYSFHSDWSSLNDTYWNVHEAYSRIFNRCGLDFRPVEADAGAIGGEGGTHEFMALADIGEDTIVSCSNCSYAANLEKAETTNSQFEVHNVDLPKNEKLYTPGIKTIEDLVKHTSFGADKFVKTIIYKRDDTLIAVLIRGDHEVNELKIKNFLNAESLVLADLESIKEMGSVSGFIGPIGISIPILIDRDVASMSSMIVGANVTDYHLINVAAGRDFTVDQIGDFRNVTELDLCPLCSGSLQFHRGIEVGHVFKLGTKYSDKFGAKYKDDKGNEELMIMGCYGIGVSRILSAVVEQNHDANGIIWPYSISPYQVHLILISINEEQQLELAESLYTQLKNEGIEVLFDNRDERPGVKFKDADLIGIPTRITVGKQAKEGLIEYKERSNNVQITASTDEVIQRIKGIASENTSLF</sequence>
<dbReference type="InterPro" id="IPR002316">
    <property type="entry name" value="Pro-tRNA-ligase_IIa"/>
</dbReference>
<dbReference type="EMBL" id="AP019400">
    <property type="protein sequence ID" value="BBI32950.1"/>
    <property type="molecule type" value="Genomic_DNA"/>
</dbReference>
<name>A0A3T1D4B1_9BACL</name>
<dbReference type="SUPFAM" id="SSF52954">
    <property type="entry name" value="Class II aaRS ABD-related"/>
    <property type="match status" value="1"/>
</dbReference>
<dbReference type="SUPFAM" id="SSF55826">
    <property type="entry name" value="YbaK/ProRS associated domain"/>
    <property type="match status" value="1"/>
</dbReference>
<evidence type="ECO:0000256" key="5">
    <source>
        <dbReference type="ARBA" id="ARBA00022741"/>
    </source>
</evidence>
<dbReference type="KEGG" id="cohn:KCTCHS21_23490"/>
<dbReference type="InterPro" id="IPR004500">
    <property type="entry name" value="Pro-tRNA-synth_IIa_bac-type"/>
</dbReference>
<comment type="domain">
    <text evidence="12">Consists of three domains: the N-terminal catalytic domain, the editing domain and the C-terminal anticodon-binding domain.</text>
</comment>
<dbReference type="PRINTS" id="PR01046">
    <property type="entry name" value="TRNASYNTHPRO"/>
</dbReference>
<evidence type="ECO:0000256" key="12">
    <source>
        <dbReference type="HAMAP-Rule" id="MF_01569"/>
    </source>
</evidence>
<comment type="function">
    <text evidence="10 12">Catalyzes the attachment of proline to tRNA(Pro) in a two-step reaction: proline is first activated by ATP to form Pro-AMP and then transferred to the acceptor end of tRNA(Pro). As ProRS can inadvertently accommodate and process non-cognate amino acids such as alanine and cysteine, to avoid such errors it has two additional distinct editing activities against alanine. One activity is designated as 'pretransfer' editing and involves the tRNA(Pro)-independent hydrolysis of activated Ala-AMP. The other activity is designated 'posttransfer' editing and involves deacylation of mischarged Ala-tRNA(Pro). The misacylated Cys-tRNA(Pro) is not edited by ProRS.</text>
</comment>
<comment type="subcellular location">
    <subcellularLocation>
        <location evidence="1 12">Cytoplasm</location>
    </subcellularLocation>
</comment>
<evidence type="ECO:0000256" key="7">
    <source>
        <dbReference type="ARBA" id="ARBA00022917"/>
    </source>
</evidence>
<evidence type="ECO:0000313" key="14">
    <source>
        <dbReference type="EMBL" id="BBI32950.1"/>
    </source>
</evidence>
<evidence type="ECO:0000256" key="8">
    <source>
        <dbReference type="ARBA" id="ARBA00023146"/>
    </source>
</evidence>
<keyword evidence="6 12" id="KW-0067">ATP-binding</keyword>
<dbReference type="Pfam" id="PF03129">
    <property type="entry name" value="HGTP_anticodon"/>
    <property type="match status" value="1"/>
</dbReference>
<dbReference type="FunFam" id="3.40.50.800:FF:000011">
    <property type="entry name" value="Proline--tRNA ligase"/>
    <property type="match status" value="1"/>
</dbReference>
<keyword evidence="8 12" id="KW-0030">Aminoacyl-tRNA synthetase</keyword>
<reference evidence="14 15" key="1">
    <citation type="submission" date="2019-01" db="EMBL/GenBank/DDBJ databases">
        <title>Complete genome sequence of Cohnella hallensis HS21 isolated from Korean fir (Abies koreana) rhizospheric soil.</title>
        <authorList>
            <person name="Jiang L."/>
            <person name="Kang S.W."/>
            <person name="Kim S."/>
            <person name="Jung J."/>
            <person name="Kim C.Y."/>
            <person name="Kim D.H."/>
            <person name="Kim S.W."/>
            <person name="Lee J."/>
        </authorList>
    </citation>
    <scope>NUCLEOTIDE SEQUENCE [LARGE SCALE GENOMIC DNA]</scope>
    <source>
        <strain evidence="14 15">HS21</strain>
    </source>
</reference>
<dbReference type="RefSeq" id="WP_130607864.1">
    <property type="nucleotide sequence ID" value="NZ_AP019400.1"/>
</dbReference>
<comment type="catalytic activity">
    <reaction evidence="9 12">
        <text>tRNA(Pro) + L-proline + ATP = L-prolyl-tRNA(Pro) + AMP + diphosphate</text>
        <dbReference type="Rhea" id="RHEA:14305"/>
        <dbReference type="Rhea" id="RHEA-COMP:9700"/>
        <dbReference type="Rhea" id="RHEA-COMP:9702"/>
        <dbReference type="ChEBI" id="CHEBI:30616"/>
        <dbReference type="ChEBI" id="CHEBI:33019"/>
        <dbReference type="ChEBI" id="CHEBI:60039"/>
        <dbReference type="ChEBI" id="CHEBI:78442"/>
        <dbReference type="ChEBI" id="CHEBI:78532"/>
        <dbReference type="ChEBI" id="CHEBI:456215"/>
        <dbReference type="EC" id="6.1.1.15"/>
    </reaction>
</comment>
<evidence type="ECO:0000256" key="11">
    <source>
        <dbReference type="ARBA" id="ARBA00060755"/>
    </source>
</evidence>
<evidence type="ECO:0000256" key="1">
    <source>
        <dbReference type="ARBA" id="ARBA00004496"/>
    </source>
</evidence>
<dbReference type="Gene3D" id="3.40.50.800">
    <property type="entry name" value="Anticodon-binding domain"/>
    <property type="match status" value="1"/>
</dbReference>
<evidence type="ECO:0000256" key="2">
    <source>
        <dbReference type="ARBA" id="ARBA00011738"/>
    </source>
</evidence>
<dbReference type="AlphaFoldDB" id="A0A3T1D4B1"/>
<dbReference type="Gene3D" id="3.30.930.10">
    <property type="entry name" value="Bira Bifunctional Protein, Domain 2"/>
    <property type="match status" value="2"/>
</dbReference>
<dbReference type="HAMAP" id="MF_01569">
    <property type="entry name" value="Pro_tRNA_synth_type1"/>
    <property type="match status" value="1"/>
</dbReference>
<protein>
    <recommendedName>
        <fullName evidence="12">Proline--tRNA ligase</fullName>
        <ecNumber evidence="12">6.1.1.15</ecNumber>
    </recommendedName>
    <alternativeName>
        <fullName evidence="12">Prolyl-tRNA synthetase</fullName>
        <shortName evidence="12">ProRS</shortName>
    </alternativeName>
</protein>
<keyword evidence="3 12" id="KW-0963">Cytoplasm</keyword>
<dbReference type="OrthoDB" id="9809052at2"/>
<evidence type="ECO:0000313" key="15">
    <source>
        <dbReference type="Proteomes" id="UP000289856"/>
    </source>
</evidence>
<keyword evidence="15" id="KW-1185">Reference proteome</keyword>
<dbReference type="FunFam" id="3.30.930.10:FF:000066">
    <property type="entry name" value="Proline--tRNA ligase"/>
    <property type="match status" value="1"/>
</dbReference>
<dbReference type="InterPro" id="IPR006195">
    <property type="entry name" value="aa-tRNA-synth_II"/>
</dbReference>
<dbReference type="SUPFAM" id="SSF55681">
    <property type="entry name" value="Class II aaRS and biotin synthetases"/>
    <property type="match status" value="1"/>
</dbReference>
<dbReference type="InterPro" id="IPR004154">
    <property type="entry name" value="Anticodon-bd"/>
</dbReference>
<feature type="domain" description="Aminoacyl-transfer RNA synthetases class-II family profile" evidence="13">
    <location>
        <begin position="33"/>
        <end position="464"/>
    </location>
</feature>
<dbReference type="InterPro" id="IPR044140">
    <property type="entry name" value="ProRS_anticodon_short"/>
</dbReference>
<evidence type="ECO:0000256" key="4">
    <source>
        <dbReference type="ARBA" id="ARBA00022598"/>
    </source>
</evidence>
<dbReference type="PROSITE" id="PS50862">
    <property type="entry name" value="AA_TRNA_LIGASE_II"/>
    <property type="match status" value="1"/>
</dbReference>
<dbReference type="EC" id="6.1.1.15" evidence="12"/>
<dbReference type="GO" id="GO:0005829">
    <property type="term" value="C:cytosol"/>
    <property type="evidence" value="ECO:0007669"/>
    <property type="project" value="TreeGrafter"/>
</dbReference>
<gene>
    <name evidence="14" type="primary">proS_1</name>
    <name evidence="12" type="synonym">proS</name>
    <name evidence="14" type="ORF">KCTCHS21_23490</name>
</gene>
<dbReference type="PANTHER" id="PTHR42753:SF2">
    <property type="entry name" value="PROLINE--TRNA LIGASE"/>
    <property type="match status" value="1"/>
</dbReference>
<evidence type="ECO:0000256" key="6">
    <source>
        <dbReference type="ARBA" id="ARBA00022840"/>
    </source>
</evidence>
<dbReference type="PANTHER" id="PTHR42753">
    <property type="entry name" value="MITOCHONDRIAL RIBOSOME PROTEIN L39/PROLYL-TRNA LIGASE FAMILY MEMBER"/>
    <property type="match status" value="1"/>
</dbReference>
<dbReference type="InterPro" id="IPR045864">
    <property type="entry name" value="aa-tRNA-synth_II/BPL/LPL"/>
</dbReference>
<keyword evidence="7 12" id="KW-0648">Protein biosynthesis</keyword>
<dbReference type="Pfam" id="PF00587">
    <property type="entry name" value="tRNA-synt_2b"/>
    <property type="match status" value="1"/>
</dbReference>
<keyword evidence="5 12" id="KW-0547">Nucleotide-binding</keyword>
<dbReference type="GO" id="GO:0002161">
    <property type="term" value="F:aminoacyl-tRNA deacylase activity"/>
    <property type="evidence" value="ECO:0007669"/>
    <property type="project" value="InterPro"/>
</dbReference>
<dbReference type="InterPro" id="IPR007214">
    <property type="entry name" value="YbaK/aa-tRNA-synth-assoc-dom"/>
</dbReference>
<dbReference type="GO" id="GO:0140096">
    <property type="term" value="F:catalytic activity, acting on a protein"/>
    <property type="evidence" value="ECO:0007669"/>
    <property type="project" value="UniProtKB-ARBA"/>
</dbReference>
<dbReference type="GO" id="GO:0016740">
    <property type="term" value="F:transferase activity"/>
    <property type="evidence" value="ECO:0007669"/>
    <property type="project" value="UniProtKB-ARBA"/>
</dbReference>
<comment type="subunit">
    <text evidence="2 12">Homodimer.</text>
</comment>
<dbReference type="CDD" id="cd00779">
    <property type="entry name" value="ProRS_core_prok"/>
    <property type="match status" value="1"/>
</dbReference>
<dbReference type="InterPro" id="IPR050062">
    <property type="entry name" value="Pro-tRNA_synthetase"/>
</dbReference>